<gene>
    <name evidence="3" type="ORF">Taro_035144</name>
</gene>
<dbReference type="AlphaFoldDB" id="A0A843W5T5"/>
<accession>A0A843W5T5</accession>
<evidence type="ECO:0000313" key="4">
    <source>
        <dbReference type="Proteomes" id="UP000652761"/>
    </source>
</evidence>
<organism evidence="3 4">
    <name type="scientific">Colocasia esculenta</name>
    <name type="common">Wild taro</name>
    <name type="synonym">Arum esculentum</name>
    <dbReference type="NCBI Taxonomy" id="4460"/>
    <lineage>
        <taxon>Eukaryota</taxon>
        <taxon>Viridiplantae</taxon>
        <taxon>Streptophyta</taxon>
        <taxon>Embryophyta</taxon>
        <taxon>Tracheophyta</taxon>
        <taxon>Spermatophyta</taxon>
        <taxon>Magnoliopsida</taxon>
        <taxon>Liliopsida</taxon>
        <taxon>Araceae</taxon>
        <taxon>Aroideae</taxon>
        <taxon>Colocasieae</taxon>
        <taxon>Colocasia</taxon>
    </lineage>
</organism>
<proteinExistence type="predicted"/>
<evidence type="ECO:0000256" key="2">
    <source>
        <dbReference type="SAM" id="MobiDB-lite"/>
    </source>
</evidence>
<feature type="compositionally biased region" description="Basic and acidic residues" evidence="2">
    <location>
        <begin position="199"/>
        <end position="210"/>
    </location>
</feature>
<reference evidence="3" key="1">
    <citation type="submission" date="2017-07" db="EMBL/GenBank/DDBJ databases">
        <title>Taro Niue Genome Assembly and Annotation.</title>
        <authorList>
            <person name="Atibalentja N."/>
            <person name="Keating K."/>
            <person name="Fields C.J."/>
        </authorList>
    </citation>
    <scope>NUCLEOTIDE SEQUENCE</scope>
    <source>
        <strain evidence="3">Niue_2</strain>
        <tissue evidence="3">Leaf</tissue>
    </source>
</reference>
<name>A0A843W5T5_COLES</name>
<feature type="compositionally biased region" description="Polar residues" evidence="2">
    <location>
        <begin position="273"/>
        <end position="282"/>
    </location>
</feature>
<feature type="compositionally biased region" description="Basic and acidic residues" evidence="2">
    <location>
        <begin position="162"/>
        <end position="177"/>
    </location>
</feature>
<protein>
    <submittedName>
        <fullName evidence="3">Uncharacterized protein</fullName>
    </submittedName>
</protein>
<dbReference type="Proteomes" id="UP000652761">
    <property type="component" value="Unassembled WGS sequence"/>
</dbReference>
<dbReference type="OrthoDB" id="787115at2759"/>
<keyword evidence="1" id="KW-0175">Coiled coil</keyword>
<feature type="coiled-coil region" evidence="1">
    <location>
        <begin position="64"/>
        <end position="111"/>
    </location>
</feature>
<feature type="region of interest" description="Disordered" evidence="2">
    <location>
        <begin position="162"/>
        <end position="210"/>
    </location>
</feature>
<feature type="region of interest" description="Disordered" evidence="2">
    <location>
        <begin position="266"/>
        <end position="293"/>
    </location>
</feature>
<evidence type="ECO:0000256" key="1">
    <source>
        <dbReference type="SAM" id="Coils"/>
    </source>
</evidence>
<dbReference type="EMBL" id="NMUH01002846">
    <property type="protein sequence ID" value="MQM02378.1"/>
    <property type="molecule type" value="Genomic_DNA"/>
</dbReference>
<keyword evidence="4" id="KW-1185">Reference proteome</keyword>
<sequence>MYWLPTFWSWRIKLELLQDYWEASTRQLQQLQTLGLQFPGQPEEMGSRRVVAKAKRAGSQLKNRIVAEKSIAEWSRTIENMEDQVSDILQEEREERALRKAEMEATKAENMITHKDEIFSRPKRTWFVTEREKKLIAKAAKASIEKNQSGMEQLISAEQAEEIKKKEKRQREREKNLPRKKRRRLEAAREMADDDNETDDLKQVSEHDKKGKSLVDVAYGRAKSIKAIKKARDAGKITRKFGDMHRHTSKRKQTRKEEMLELFENDMSESKQQRIATKSRQVSGKKKSSSFKSKSRVEVLIYQVGRKALSAGTQANPGLQAHKQQQFACETSRNI</sequence>
<comment type="caution">
    <text evidence="3">The sequence shown here is derived from an EMBL/GenBank/DDBJ whole genome shotgun (WGS) entry which is preliminary data.</text>
</comment>
<evidence type="ECO:0000313" key="3">
    <source>
        <dbReference type="EMBL" id="MQM02378.1"/>
    </source>
</evidence>